<keyword evidence="1" id="KW-0808">Transferase</keyword>
<dbReference type="SUPFAM" id="SSF56112">
    <property type="entry name" value="Protein kinase-like (PK-like)"/>
    <property type="match status" value="1"/>
</dbReference>
<reference evidence="1 2" key="1">
    <citation type="submission" date="2018-08" db="EMBL/GenBank/DDBJ databases">
        <title>Actinomadura spongicola sp. nov., isolated from marine sponge Leucetta chagosensis.</title>
        <authorList>
            <person name="Li L."/>
            <person name="Lin H.W."/>
        </authorList>
    </citation>
    <scope>NUCLEOTIDE SEQUENCE [LARGE SCALE GENOMIC DNA]</scope>
    <source>
        <strain evidence="1 2">LHW52907</strain>
    </source>
</reference>
<dbReference type="EMBL" id="QVNQ01000010">
    <property type="protein sequence ID" value="RFS82204.1"/>
    <property type="molecule type" value="Genomic_DNA"/>
</dbReference>
<gene>
    <name evidence="1" type="ORF">D0T12_28630</name>
</gene>
<evidence type="ECO:0000313" key="1">
    <source>
        <dbReference type="EMBL" id="RFS82204.1"/>
    </source>
</evidence>
<comment type="caution">
    <text evidence="1">The sequence shown here is derived from an EMBL/GenBank/DDBJ whole genome shotgun (WGS) entry which is preliminary data.</text>
</comment>
<dbReference type="AlphaFoldDB" id="A0A372G9Y9"/>
<keyword evidence="2" id="KW-1185">Reference proteome</keyword>
<name>A0A372G9Y9_9ACTN</name>
<dbReference type="GO" id="GO:0016740">
    <property type="term" value="F:transferase activity"/>
    <property type="evidence" value="ECO:0007669"/>
    <property type="project" value="UniProtKB-KW"/>
</dbReference>
<dbReference type="InterPro" id="IPR011009">
    <property type="entry name" value="Kinase-like_dom_sf"/>
</dbReference>
<proteinExistence type="predicted"/>
<organism evidence="1 2">
    <name type="scientific">Actinomadura spongiicola</name>
    <dbReference type="NCBI Taxonomy" id="2303421"/>
    <lineage>
        <taxon>Bacteria</taxon>
        <taxon>Bacillati</taxon>
        <taxon>Actinomycetota</taxon>
        <taxon>Actinomycetes</taxon>
        <taxon>Streptosporangiales</taxon>
        <taxon>Thermomonosporaceae</taxon>
        <taxon>Actinomadura</taxon>
    </lineage>
</organism>
<protein>
    <submittedName>
        <fullName evidence="1">Aminoglycoside phosphotransferase</fullName>
    </submittedName>
</protein>
<dbReference type="OrthoDB" id="2570531at2"/>
<dbReference type="Proteomes" id="UP000262882">
    <property type="component" value="Unassembled WGS sequence"/>
</dbReference>
<accession>A0A372G9Y9</accession>
<sequence>MQGLIEQHTGPLVSARQVTEGFNSEISVVINDSTFVKGLRTDHPRAWTQERERQINPYVRHVTAPLRWSRTEDGWDLNGFDFLDGRAASYKPSSPDLQPIAAMMIQWPTAPDGVELKQASQRWSAYSDRPELFDGAWLSHTDWSPGNVLITGDRAYMLDWAWPTRGARWIDPACWVVWLIAEGHHPAHAEARAARVQAFAAAPDLAVTAFARAQAAMWEDIAENAPHPALDSAATTWVGHRTA</sequence>
<dbReference type="RefSeq" id="WP_117403364.1">
    <property type="nucleotide sequence ID" value="NZ_QVNQ01000010.1"/>
</dbReference>
<evidence type="ECO:0000313" key="2">
    <source>
        <dbReference type="Proteomes" id="UP000262882"/>
    </source>
</evidence>